<evidence type="ECO:0000256" key="3">
    <source>
        <dbReference type="ARBA" id="ARBA00022679"/>
    </source>
</evidence>
<dbReference type="SUPFAM" id="SSF53756">
    <property type="entry name" value="UDP-Glycosyltransferase/glycogen phosphorylase"/>
    <property type="match status" value="1"/>
</dbReference>
<accession>A0A1M2UUH8</accession>
<name>A0A1M2UUH8_MARNT</name>
<evidence type="ECO:0000259" key="7">
    <source>
        <dbReference type="Pfam" id="PF12038"/>
    </source>
</evidence>
<dbReference type="AlphaFoldDB" id="A0A1M2UUH8"/>
<sequence length="370" mass="42256">MTPRILLLSAYDAASHQRWRNQLVAMCPDYHWQTLTLPPRFFQWRIRGNPVSWLAEPCLSQPWDLIVATSMVDLATLRGLHPQLATTPCLLYMHENQFAFPVSEQQQGRLEPQMVNLYSALAADAVAFNSAWNRDSFLRGVDALLDKMPDAVPPGVVQALTEKSRVLPVPIEDRLFVDQGRALNWRCPHLLWNHRWEYDKGPDRLLTFLQTLAGRSMPFRLSVVGEGFRRYPEAFDRIRHQFAGYIEHWGFMDSRDEYDRLLREADVVLSTALHDFQGLAVLEAMASGCVALVPDRLAYREYVPEPCRYRSDESSPEAEARAAVNCLEQIMVDKPASTSPDAWRASRLAGRYQALLDDLIAGHPRLVDLL</sequence>
<dbReference type="Pfam" id="PF12038">
    <property type="entry name" value="QTMAN_N"/>
    <property type="match status" value="1"/>
</dbReference>
<evidence type="ECO:0000256" key="4">
    <source>
        <dbReference type="ARBA" id="ARBA00044517"/>
    </source>
</evidence>
<keyword evidence="3 8" id="KW-0808">Transferase</keyword>
<dbReference type="InterPro" id="IPR051862">
    <property type="entry name" value="GT-like_domain_containing_1"/>
</dbReference>
<dbReference type="PANTHER" id="PTHR13615">
    <property type="entry name" value="GLYCOSYLTRANSFERASE-LIKE 1"/>
    <property type="match status" value="1"/>
</dbReference>
<keyword evidence="2" id="KW-0328">Glycosyltransferase</keyword>
<evidence type="ECO:0000256" key="1">
    <source>
        <dbReference type="ARBA" id="ARBA00009481"/>
    </source>
</evidence>
<dbReference type="PANTHER" id="PTHR13615:SF3">
    <property type="entry name" value="GLYCOSYLTRANSFERASE-LIKE DOMAIN-CONTAINING PROTEIN 1"/>
    <property type="match status" value="1"/>
</dbReference>
<protein>
    <recommendedName>
        <fullName evidence="5">tRNA-queuosine alpha-mannosyltransferase</fullName>
        <ecNumber evidence="4">2.4.1.110</ecNumber>
    </recommendedName>
</protein>
<comment type="caution">
    <text evidence="8">The sequence shown here is derived from an EMBL/GenBank/DDBJ whole genome shotgun (WGS) entry which is preliminary data.</text>
</comment>
<dbReference type="Pfam" id="PF13692">
    <property type="entry name" value="Glyco_trans_1_4"/>
    <property type="match status" value="1"/>
</dbReference>
<dbReference type="GO" id="GO:0016438">
    <property type="term" value="F:tRNA-queuosine(34) beta-mannosyltransferase activity"/>
    <property type="evidence" value="ECO:0007669"/>
    <property type="project" value="UniProtKB-EC"/>
</dbReference>
<feature type="domain" description="tRNA-queuosine alpha-mannosyltransferase N-terminal" evidence="7">
    <location>
        <begin position="4"/>
        <end position="171"/>
    </location>
</feature>
<dbReference type="Gene3D" id="3.40.50.2000">
    <property type="entry name" value="Glycogen Phosphorylase B"/>
    <property type="match status" value="1"/>
</dbReference>
<dbReference type="EMBL" id="MPKY01000001">
    <property type="protein sequence ID" value="OJS99001.1"/>
    <property type="molecule type" value="Genomic_DNA"/>
</dbReference>
<dbReference type="RefSeq" id="WP_072676093.1">
    <property type="nucleotide sequence ID" value="NZ_MPKY01000001.1"/>
</dbReference>
<gene>
    <name evidence="8" type="ORF">BEE62_02140</name>
</gene>
<dbReference type="InterPro" id="IPR022701">
    <property type="entry name" value="QTMAN_N"/>
</dbReference>
<evidence type="ECO:0000256" key="6">
    <source>
        <dbReference type="ARBA" id="ARBA00048439"/>
    </source>
</evidence>
<dbReference type="Proteomes" id="UP000183986">
    <property type="component" value="Unassembled WGS sequence"/>
</dbReference>
<dbReference type="OrthoDB" id="9792163at2"/>
<evidence type="ECO:0000256" key="2">
    <source>
        <dbReference type="ARBA" id="ARBA00022676"/>
    </source>
</evidence>
<evidence type="ECO:0000313" key="8">
    <source>
        <dbReference type="EMBL" id="OJS99001.1"/>
    </source>
</evidence>
<proteinExistence type="inferred from homology"/>
<comment type="similarity">
    <text evidence="1">Belongs to the glycosyltransferase group 1 family. Glycosyltransferase 4 subfamily.</text>
</comment>
<evidence type="ECO:0000313" key="9">
    <source>
        <dbReference type="Proteomes" id="UP000183986"/>
    </source>
</evidence>
<dbReference type="EC" id="2.4.1.110" evidence="4"/>
<organism evidence="8 9">
    <name type="scientific">Marinobacter nauticus</name>
    <name type="common">Marinobacter hydrocarbonoclasticus</name>
    <name type="synonym">Marinobacter aquaeolei</name>
    <dbReference type="NCBI Taxonomy" id="2743"/>
    <lineage>
        <taxon>Bacteria</taxon>
        <taxon>Pseudomonadati</taxon>
        <taxon>Pseudomonadota</taxon>
        <taxon>Gammaproteobacteria</taxon>
        <taxon>Pseudomonadales</taxon>
        <taxon>Marinobacteraceae</taxon>
        <taxon>Marinobacter</taxon>
    </lineage>
</organism>
<comment type="catalytic activity">
    <reaction evidence="6">
        <text>queuosine(34) in tRNA(Asp) + GDP-alpha-D-mannose = O-4''-alpha-D-mannosylqueuosine(34) in tRNA(Asp) + GDP + H(+)</text>
        <dbReference type="Rhea" id="RHEA:12885"/>
        <dbReference type="Rhea" id="RHEA-COMP:18572"/>
        <dbReference type="Rhea" id="RHEA-COMP:18581"/>
        <dbReference type="ChEBI" id="CHEBI:15378"/>
        <dbReference type="ChEBI" id="CHEBI:57527"/>
        <dbReference type="ChEBI" id="CHEBI:58189"/>
        <dbReference type="ChEBI" id="CHEBI:194431"/>
        <dbReference type="ChEBI" id="CHEBI:194442"/>
        <dbReference type="EC" id="2.4.1.110"/>
    </reaction>
    <physiologicalReaction direction="left-to-right" evidence="6">
        <dbReference type="Rhea" id="RHEA:12886"/>
    </physiologicalReaction>
</comment>
<keyword evidence="9" id="KW-1185">Reference proteome</keyword>
<reference evidence="8" key="1">
    <citation type="submission" date="2016-11" db="EMBL/GenBank/DDBJ databases">
        <title>Draft Genome Sequence of Marinobacter hydrocarbonoclasticus strain STW2, a polyaromatic aromatic hydrocarbon degrading and denitrifying bacterium from rhizosphere of Seagrass Enhalus acodoides.</title>
        <authorList>
            <person name="Ling J."/>
            <person name="Dong J."/>
        </authorList>
    </citation>
    <scope>NUCLEOTIDE SEQUENCE [LARGE SCALE GENOMIC DNA]</scope>
    <source>
        <strain evidence="8">STW2</strain>
    </source>
</reference>
<evidence type="ECO:0000256" key="5">
    <source>
        <dbReference type="ARBA" id="ARBA00044539"/>
    </source>
</evidence>